<feature type="domain" description="OmpR/PhoB-type" evidence="10">
    <location>
        <begin position="135"/>
        <end position="234"/>
    </location>
</feature>
<dbReference type="Proteomes" id="UP000199300">
    <property type="component" value="Unassembled WGS sequence"/>
</dbReference>
<keyword evidence="2 7" id="KW-0597">Phosphoprotein</keyword>
<dbReference type="PANTHER" id="PTHR48111">
    <property type="entry name" value="REGULATOR OF RPOS"/>
    <property type="match status" value="1"/>
</dbReference>
<dbReference type="InterPro" id="IPR016032">
    <property type="entry name" value="Sig_transdc_resp-reg_C-effctor"/>
</dbReference>
<evidence type="ECO:0000256" key="6">
    <source>
        <dbReference type="ARBA" id="ARBA00023163"/>
    </source>
</evidence>
<dbReference type="InterPro" id="IPR011006">
    <property type="entry name" value="CheY-like_superfamily"/>
</dbReference>
<dbReference type="InterPro" id="IPR001867">
    <property type="entry name" value="OmpR/PhoB-type_DNA-bd"/>
</dbReference>
<dbReference type="PROSITE" id="PS50110">
    <property type="entry name" value="RESPONSE_REGULATORY"/>
    <property type="match status" value="1"/>
</dbReference>
<proteinExistence type="predicted"/>
<evidence type="ECO:0000259" key="9">
    <source>
        <dbReference type="PROSITE" id="PS50110"/>
    </source>
</evidence>
<evidence type="ECO:0000256" key="2">
    <source>
        <dbReference type="ARBA" id="ARBA00022553"/>
    </source>
</evidence>
<comment type="subcellular location">
    <subcellularLocation>
        <location evidence="1">Cytoplasm</location>
    </subcellularLocation>
</comment>
<dbReference type="InterPro" id="IPR036388">
    <property type="entry name" value="WH-like_DNA-bd_sf"/>
</dbReference>
<dbReference type="SUPFAM" id="SSF52172">
    <property type="entry name" value="CheY-like"/>
    <property type="match status" value="1"/>
</dbReference>
<reference evidence="11 12" key="1">
    <citation type="submission" date="2016-10" db="EMBL/GenBank/DDBJ databases">
        <authorList>
            <person name="de Groot N.N."/>
        </authorList>
    </citation>
    <scope>NUCLEOTIDE SEQUENCE [LARGE SCALE GENOMIC DNA]</scope>
    <source>
        <strain evidence="11 12">CGMCC 1.10434</strain>
    </source>
</reference>
<dbReference type="GO" id="GO:0005829">
    <property type="term" value="C:cytosol"/>
    <property type="evidence" value="ECO:0007669"/>
    <property type="project" value="TreeGrafter"/>
</dbReference>
<dbReference type="GO" id="GO:0000976">
    <property type="term" value="F:transcription cis-regulatory region binding"/>
    <property type="evidence" value="ECO:0007669"/>
    <property type="project" value="TreeGrafter"/>
</dbReference>
<evidence type="ECO:0000259" key="10">
    <source>
        <dbReference type="PROSITE" id="PS51755"/>
    </source>
</evidence>
<feature type="DNA-binding region" description="OmpR/PhoB-type" evidence="8">
    <location>
        <begin position="135"/>
        <end position="234"/>
    </location>
</feature>
<dbReference type="SMART" id="SM00448">
    <property type="entry name" value="REC"/>
    <property type="match status" value="1"/>
</dbReference>
<evidence type="ECO:0000313" key="11">
    <source>
        <dbReference type="EMBL" id="SEO72318.1"/>
    </source>
</evidence>
<dbReference type="STRING" id="872970.SAMN04488134_111116"/>
<dbReference type="Gene3D" id="3.40.50.2300">
    <property type="match status" value="1"/>
</dbReference>
<dbReference type="PROSITE" id="PS51755">
    <property type="entry name" value="OMPR_PHOB"/>
    <property type="match status" value="1"/>
</dbReference>
<dbReference type="CDD" id="cd00383">
    <property type="entry name" value="trans_reg_C"/>
    <property type="match status" value="1"/>
</dbReference>
<protein>
    <submittedName>
        <fullName evidence="11">Two-component system, OmpR family, alkaline phosphatase synthesis response regulator PhoP</fullName>
    </submittedName>
</protein>
<keyword evidence="6" id="KW-0804">Transcription</keyword>
<name>A0A1H8S1U4_9BACI</name>
<dbReference type="Gene3D" id="1.10.10.10">
    <property type="entry name" value="Winged helix-like DNA-binding domain superfamily/Winged helix DNA-binding domain"/>
    <property type="match status" value="1"/>
</dbReference>
<dbReference type="Pfam" id="PF00072">
    <property type="entry name" value="Response_reg"/>
    <property type="match status" value="1"/>
</dbReference>
<dbReference type="GO" id="GO:0032993">
    <property type="term" value="C:protein-DNA complex"/>
    <property type="evidence" value="ECO:0007669"/>
    <property type="project" value="TreeGrafter"/>
</dbReference>
<evidence type="ECO:0000256" key="1">
    <source>
        <dbReference type="ARBA" id="ARBA00004496"/>
    </source>
</evidence>
<keyword evidence="4" id="KW-0805">Transcription regulation</keyword>
<accession>A0A1H8S1U4</accession>
<sequence length="240" mass="27959">MLFVANQHIVEASLREVFHNRGYLIWETEEFEEAIRLAERLDLKAIVIDLDLSIDGLELCKHLRRDLKLLAPIVLLSSDQDELTCTLGLELGADDFVIKPFRVKELLARIKAILRRSSHDYLQNNNSQKKHDPKSKSLTNGGLTIDPANYTLYNDKQLIELTRKEFELLHYLFLNKGKVLEREELAKALSSQSHTTDDRIIDVFISRLRQKLESERRKPHYIKTIRGRGYLFINHDKQAL</sequence>
<dbReference type="GO" id="GO:0006355">
    <property type="term" value="P:regulation of DNA-templated transcription"/>
    <property type="evidence" value="ECO:0007669"/>
    <property type="project" value="InterPro"/>
</dbReference>
<dbReference type="Gene3D" id="6.10.250.690">
    <property type="match status" value="1"/>
</dbReference>
<gene>
    <name evidence="11" type="ORF">SAMN04488134_111116</name>
</gene>
<dbReference type="PANTHER" id="PTHR48111:SF40">
    <property type="entry name" value="PHOSPHATE REGULON TRANSCRIPTIONAL REGULATORY PROTEIN PHOB"/>
    <property type="match status" value="1"/>
</dbReference>
<dbReference type="AlphaFoldDB" id="A0A1H8S1U4"/>
<evidence type="ECO:0000256" key="3">
    <source>
        <dbReference type="ARBA" id="ARBA00023012"/>
    </source>
</evidence>
<dbReference type="InterPro" id="IPR001789">
    <property type="entry name" value="Sig_transdc_resp-reg_receiver"/>
</dbReference>
<evidence type="ECO:0000256" key="4">
    <source>
        <dbReference type="ARBA" id="ARBA00023015"/>
    </source>
</evidence>
<dbReference type="InterPro" id="IPR039420">
    <property type="entry name" value="WalR-like"/>
</dbReference>
<keyword evidence="12" id="KW-1185">Reference proteome</keyword>
<dbReference type="SMART" id="SM00862">
    <property type="entry name" value="Trans_reg_C"/>
    <property type="match status" value="1"/>
</dbReference>
<evidence type="ECO:0000256" key="7">
    <source>
        <dbReference type="PROSITE-ProRule" id="PRU00169"/>
    </source>
</evidence>
<dbReference type="SUPFAM" id="SSF46894">
    <property type="entry name" value="C-terminal effector domain of the bipartite response regulators"/>
    <property type="match status" value="1"/>
</dbReference>
<keyword evidence="3" id="KW-0902">Two-component regulatory system</keyword>
<organism evidence="11 12">
    <name type="scientific">Amphibacillus marinus</name>
    <dbReference type="NCBI Taxonomy" id="872970"/>
    <lineage>
        <taxon>Bacteria</taxon>
        <taxon>Bacillati</taxon>
        <taxon>Bacillota</taxon>
        <taxon>Bacilli</taxon>
        <taxon>Bacillales</taxon>
        <taxon>Bacillaceae</taxon>
        <taxon>Amphibacillus</taxon>
    </lineage>
</organism>
<evidence type="ECO:0000313" key="12">
    <source>
        <dbReference type="Proteomes" id="UP000199300"/>
    </source>
</evidence>
<dbReference type="EMBL" id="FODJ01000011">
    <property type="protein sequence ID" value="SEO72318.1"/>
    <property type="molecule type" value="Genomic_DNA"/>
</dbReference>
<evidence type="ECO:0000256" key="8">
    <source>
        <dbReference type="PROSITE-ProRule" id="PRU01091"/>
    </source>
</evidence>
<dbReference type="Pfam" id="PF00486">
    <property type="entry name" value="Trans_reg_C"/>
    <property type="match status" value="1"/>
</dbReference>
<feature type="modified residue" description="4-aspartylphosphate" evidence="7">
    <location>
        <position position="49"/>
    </location>
</feature>
<keyword evidence="5 8" id="KW-0238">DNA-binding</keyword>
<evidence type="ECO:0000256" key="5">
    <source>
        <dbReference type="ARBA" id="ARBA00023125"/>
    </source>
</evidence>
<dbReference type="GO" id="GO:0000156">
    <property type="term" value="F:phosphorelay response regulator activity"/>
    <property type="evidence" value="ECO:0007669"/>
    <property type="project" value="TreeGrafter"/>
</dbReference>
<feature type="domain" description="Response regulatory" evidence="9">
    <location>
        <begin position="1"/>
        <end position="114"/>
    </location>
</feature>